<evidence type="ECO:0000256" key="1">
    <source>
        <dbReference type="ARBA" id="ARBA00023015"/>
    </source>
</evidence>
<dbReference type="EMBL" id="CP089983">
    <property type="protein sequence ID" value="WXB09098.1"/>
    <property type="molecule type" value="Genomic_DNA"/>
</dbReference>
<keyword evidence="7" id="KW-1185">Reference proteome</keyword>
<dbReference type="SMART" id="SM00420">
    <property type="entry name" value="HTH_DEOR"/>
    <property type="match status" value="1"/>
</dbReference>
<proteinExistence type="predicted"/>
<dbReference type="PROSITE" id="PS00894">
    <property type="entry name" value="HTH_DEOR_1"/>
    <property type="match status" value="1"/>
</dbReference>
<feature type="domain" description="HTH deoR-type" evidence="5">
    <location>
        <begin position="42"/>
        <end position="97"/>
    </location>
</feature>
<dbReference type="Proteomes" id="UP001374803">
    <property type="component" value="Chromosome"/>
</dbReference>
<reference evidence="6" key="1">
    <citation type="submission" date="2021-12" db="EMBL/GenBank/DDBJ databases">
        <title>Discovery of the Pendulisporaceae a myxobacterial family with distinct sporulation behavior and unique specialized metabolism.</title>
        <authorList>
            <person name="Garcia R."/>
            <person name="Popoff A."/>
            <person name="Bader C.D."/>
            <person name="Loehr J."/>
            <person name="Walesch S."/>
            <person name="Walt C."/>
            <person name="Boldt J."/>
            <person name="Bunk B."/>
            <person name="Haeckl F.J.F.P.J."/>
            <person name="Gunesch A.P."/>
            <person name="Birkelbach J."/>
            <person name="Nuebel U."/>
            <person name="Pietschmann T."/>
            <person name="Bach T."/>
            <person name="Mueller R."/>
        </authorList>
    </citation>
    <scope>NUCLEOTIDE SEQUENCE</scope>
    <source>
        <strain evidence="6">MSr11367</strain>
    </source>
</reference>
<feature type="region of interest" description="Disordered" evidence="4">
    <location>
        <begin position="1"/>
        <end position="40"/>
    </location>
</feature>
<sequence length="292" mass="31653">MTRSSEGPRSQSGGSGGGSSGTRSQAPKNAATATNNTNRMLVEERRRKILQMLDEQGSVMVEELSERFSVSTVTIRADLASLERTGRLVRSHGGAVKPQVYDMPLGVKETLHRREKGRIGQAAAKMIRDGETVLLDSGTSTAAIAREVKALPLRALTVITNALNIAMELAGLRHIRVIMLGGMLREMSYSLVGPHAEQILERFHVDRLFLGVDGVDPEVGLTTPDVLEAKLNALMIRVSRQVVVVADSSKFGRRSLSKIADLDAVHKVVTDRKISAEMVRALKAANIEVVIV</sequence>
<dbReference type="NCBIfam" id="NF040755">
    <property type="entry name" value="AgaR"/>
    <property type="match status" value="1"/>
</dbReference>
<evidence type="ECO:0000256" key="4">
    <source>
        <dbReference type="SAM" id="MobiDB-lite"/>
    </source>
</evidence>
<evidence type="ECO:0000256" key="2">
    <source>
        <dbReference type="ARBA" id="ARBA00023125"/>
    </source>
</evidence>
<dbReference type="SMART" id="SM01134">
    <property type="entry name" value="DeoRC"/>
    <property type="match status" value="1"/>
</dbReference>
<feature type="compositionally biased region" description="Low complexity" evidence="4">
    <location>
        <begin position="21"/>
        <end position="38"/>
    </location>
</feature>
<dbReference type="InterPro" id="IPR037171">
    <property type="entry name" value="NagB/RpiA_transferase-like"/>
</dbReference>
<dbReference type="GO" id="GO:0003677">
    <property type="term" value="F:DNA binding"/>
    <property type="evidence" value="ECO:0007669"/>
    <property type="project" value="UniProtKB-KW"/>
</dbReference>
<dbReference type="SUPFAM" id="SSF100950">
    <property type="entry name" value="NagB/RpiA/CoA transferase-like"/>
    <property type="match status" value="1"/>
</dbReference>
<dbReference type="RefSeq" id="WP_394838771.1">
    <property type="nucleotide sequence ID" value="NZ_CP089929.1"/>
</dbReference>
<protein>
    <submittedName>
        <fullName evidence="6">DeoR/GlpR family DNA-binding transcription regulator</fullName>
    </submittedName>
</protein>
<gene>
    <name evidence="6" type="ORF">LVJ94_17915</name>
</gene>
<dbReference type="PANTHER" id="PTHR30363">
    <property type="entry name" value="HTH-TYPE TRANSCRIPTIONAL REGULATOR SRLR-RELATED"/>
    <property type="match status" value="1"/>
</dbReference>
<dbReference type="Gene3D" id="1.10.10.10">
    <property type="entry name" value="Winged helix-like DNA-binding domain superfamily/Winged helix DNA-binding domain"/>
    <property type="match status" value="1"/>
</dbReference>
<dbReference type="PRINTS" id="PR00037">
    <property type="entry name" value="HTHLACR"/>
</dbReference>
<name>A0ABZ2LDT9_9BACT</name>
<dbReference type="Gene3D" id="3.40.50.1360">
    <property type="match status" value="1"/>
</dbReference>
<dbReference type="InterPro" id="IPR047779">
    <property type="entry name" value="AgaR-like"/>
</dbReference>
<dbReference type="SUPFAM" id="SSF46785">
    <property type="entry name" value="Winged helix' DNA-binding domain"/>
    <property type="match status" value="1"/>
</dbReference>
<dbReference type="InterPro" id="IPR036390">
    <property type="entry name" value="WH_DNA-bd_sf"/>
</dbReference>
<evidence type="ECO:0000313" key="6">
    <source>
        <dbReference type="EMBL" id="WXB09098.1"/>
    </source>
</evidence>
<keyword evidence="1" id="KW-0805">Transcription regulation</keyword>
<dbReference type="InterPro" id="IPR018356">
    <property type="entry name" value="Tscrpt_reg_HTH_DeoR_CS"/>
</dbReference>
<dbReference type="InterPro" id="IPR014036">
    <property type="entry name" value="DeoR-like_C"/>
</dbReference>
<dbReference type="Pfam" id="PF08220">
    <property type="entry name" value="HTH_DeoR"/>
    <property type="match status" value="1"/>
</dbReference>
<keyword evidence="2 6" id="KW-0238">DNA-binding</keyword>
<dbReference type="InterPro" id="IPR001034">
    <property type="entry name" value="DeoR_HTH"/>
</dbReference>
<evidence type="ECO:0000259" key="5">
    <source>
        <dbReference type="PROSITE" id="PS51000"/>
    </source>
</evidence>
<organism evidence="6 7">
    <name type="scientific">Pendulispora rubella</name>
    <dbReference type="NCBI Taxonomy" id="2741070"/>
    <lineage>
        <taxon>Bacteria</taxon>
        <taxon>Pseudomonadati</taxon>
        <taxon>Myxococcota</taxon>
        <taxon>Myxococcia</taxon>
        <taxon>Myxococcales</taxon>
        <taxon>Sorangiineae</taxon>
        <taxon>Pendulisporaceae</taxon>
        <taxon>Pendulispora</taxon>
    </lineage>
</organism>
<dbReference type="PANTHER" id="PTHR30363:SF44">
    <property type="entry name" value="AGA OPERON TRANSCRIPTIONAL REPRESSOR-RELATED"/>
    <property type="match status" value="1"/>
</dbReference>
<keyword evidence="3" id="KW-0804">Transcription</keyword>
<accession>A0ABZ2LDT9</accession>
<evidence type="ECO:0000313" key="7">
    <source>
        <dbReference type="Proteomes" id="UP001374803"/>
    </source>
</evidence>
<dbReference type="PROSITE" id="PS51000">
    <property type="entry name" value="HTH_DEOR_2"/>
    <property type="match status" value="1"/>
</dbReference>
<dbReference type="Pfam" id="PF00455">
    <property type="entry name" value="DeoRC"/>
    <property type="match status" value="1"/>
</dbReference>
<dbReference type="InterPro" id="IPR050313">
    <property type="entry name" value="Carb_Metab_HTH_regulators"/>
</dbReference>
<feature type="compositionally biased region" description="Low complexity" evidence="4">
    <location>
        <begin position="1"/>
        <end position="12"/>
    </location>
</feature>
<dbReference type="InterPro" id="IPR036388">
    <property type="entry name" value="WH-like_DNA-bd_sf"/>
</dbReference>
<evidence type="ECO:0000256" key="3">
    <source>
        <dbReference type="ARBA" id="ARBA00023163"/>
    </source>
</evidence>